<gene>
    <name evidence="9" type="ORF">CcCBS67573_g02692</name>
</gene>
<feature type="domain" description="DNA mismatch repair proteins mutS family" evidence="8">
    <location>
        <begin position="618"/>
        <end position="634"/>
    </location>
</feature>
<dbReference type="STRING" id="246404.A0A507FLY3"/>
<sequence>MASRRLHSRASASRPSTAMSMATSVTKWASNVVVALSEGRGLISSVGTASEVGLVCFDKAAGELSLSQYADTQQYSKVRVSNGLDCRNFEDDFGADLIVPVNRAWFNQNKGLQNISEFSLEESVIPGLSSKLYFATSCVAAILTYVEERDEITYYRNSLRFKFFSLDGIMSIDHITARNLELIINLETNKSAGSLFGVLNNCQTGMGARLLRMNVLQPLNDLETINCRLNAVEDLKSNQAVLSDIRMVLKASVDMDALIMTLLYRPKKHTVKVTENYITAIITLKHLISNWISAIHEIITDCESDLLKITCSNLKNESIDQLAALIDERINEDITYQKNAQGMRNQRCYAVKAGWNGLLDVARQTYRESTNDVYDLVAGYSTTYGLPIKTNYSKSQGFTLKLNLADLDQGPGSMPSEFINVVKTKKQATFTTLALLGFNDRINESLTEVYLMSDKIIAELVVDVSRFAGLLYNISESIALLDMLASFAHVADTSDFVRPEFTETLAVKAGRHPIRDHFASNSGDKFVPNDVYCCDGANMQIISGPNMSGKTTYLKMIVLLNIVAQMGSFIPAEYASFRLQAQVFSRIGCDSVVEASVSSFMSEMRESAYILQNVCDRSLVIIDELGRGTSHTDGIAMSIAISEKLAETKAFTFIATHFIELGVNLASTYANVVKLHLHVECLERDENVNIHFKYQVQDGTSNVSNYGLTIAKLAHFPQSTIDDALQVANALDCAANKKREEALTDQERIRKQAAIRVYYKLVQARLNSRLNEPALRLYLKSLKEEL</sequence>
<evidence type="ECO:0000313" key="10">
    <source>
        <dbReference type="Proteomes" id="UP000320333"/>
    </source>
</evidence>
<accession>A0A507FLY3</accession>
<evidence type="ECO:0000256" key="5">
    <source>
        <dbReference type="ARBA" id="ARBA00023125"/>
    </source>
</evidence>
<dbReference type="SMART" id="SM00534">
    <property type="entry name" value="MUTSac"/>
    <property type="match status" value="1"/>
</dbReference>
<dbReference type="PROSITE" id="PS00486">
    <property type="entry name" value="DNA_MISMATCH_REPAIR_2"/>
    <property type="match status" value="1"/>
</dbReference>
<dbReference type="InterPro" id="IPR045076">
    <property type="entry name" value="MutS"/>
</dbReference>
<keyword evidence="6" id="KW-0469">Meiosis</keyword>
<comment type="caution">
    <text evidence="9">The sequence shown here is derived from an EMBL/GenBank/DDBJ whole genome shotgun (WGS) entry which is preliminary data.</text>
</comment>
<dbReference type="GO" id="GO:0006298">
    <property type="term" value="P:mismatch repair"/>
    <property type="evidence" value="ECO:0007669"/>
    <property type="project" value="InterPro"/>
</dbReference>
<keyword evidence="10" id="KW-1185">Reference proteome</keyword>
<evidence type="ECO:0000256" key="4">
    <source>
        <dbReference type="ARBA" id="ARBA00022840"/>
    </source>
</evidence>
<dbReference type="InterPro" id="IPR036187">
    <property type="entry name" value="DNA_mismatch_repair_MutS_sf"/>
</dbReference>
<reference evidence="9 10" key="1">
    <citation type="journal article" date="2019" name="Sci. Rep.">
        <title>Comparative genomics of chytrid fungi reveal insights into the obligate biotrophic and pathogenic lifestyle of Synchytrium endobioticum.</title>
        <authorList>
            <person name="van de Vossenberg B.T.L.H."/>
            <person name="Warris S."/>
            <person name="Nguyen H.D.T."/>
            <person name="van Gent-Pelzer M.P.E."/>
            <person name="Joly D.L."/>
            <person name="van de Geest H.C."/>
            <person name="Bonants P.J.M."/>
            <person name="Smith D.S."/>
            <person name="Levesque C.A."/>
            <person name="van der Lee T.A.J."/>
        </authorList>
    </citation>
    <scope>NUCLEOTIDE SEQUENCE [LARGE SCALE GENOMIC DNA]</scope>
    <source>
        <strain evidence="9 10">CBS 675.73</strain>
    </source>
</reference>
<dbReference type="AlphaFoldDB" id="A0A507FLY3"/>
<dbReference type="SUPFAM" id="SSF52540">
    <property type="entry name" value="P-loop containing nucleoside triphosphate hydrolases"/>
    <property type="match status" value="1"/>
</dbReference>
<dbReference type="Pfam" id="PF05192">
    <property type="entry name" value="MutS_III"/>
    <property type="match status" value="1"/>
</dbReference>
<proteinExistence type="inferred from homology"/>
<dbReference type="Pfam" id="PF00488">
    <property type="entry name" value="MutS_V"/>
    <property type="match status" value="1"/>
</dbReference>
<dbReference type="GO" id="GO:0005524">
    <property type="term" value="F:ATP binding"/>
    <property type="evidence" value="ECO:0007669"/>
    <property type="project" value="UniProtKB-KW"/>
</dbReference>
<keyword evidence="3" id="KW-0547">Nucleotide-binding</keyword>
<dbReference type="InterPro" id="IPR011184">
    <property type="entry name" value="DNA_mismatch_repair_Msh2"/>
</dbReference>
<protein>
    <recommendedName>
        <fullName evidence="2 7">DNA mismatch repair protein MSH3</fullName>
    </recommendedName>
    <alternativeName>
        <fullName evidence="2 7">DNA mismatch repair protein MSH3</fullName>
    </alternativeName>
</protein>
<dbReference type="Pfam" id="PF05190">
    <property type="entry name" value="MutS_IV"/>
    <property type="match status" value="1"/>
</dbReference>
<organism evidence="9 10">
    <name type="scientific">Chytriomyces confervae</name>
    <dbReference type="NCBI Taxonomy" id="246404"/>
    <lineage>
        <taxon>Eukaryota</taxon>
        <taxon>Fungi</taxon>
        <taxon>Fungi incertae sedis</taxon>
        <taxon>Chytridiomycota</taxon>
        <taxon>Chytridiomycota incertae sedis</taxon>
        <taxon>Chytridiomycetes</taxon>
        <taxon>Chytridiales</taxon>
        <taxon>Chytriomycetaceae</taxon>
        <taxon>Chytriomyces</taxon>
    </lineage>
</organism>
<dbReference type="Gene3D" id="1.10.1420.10">
    <property type="match status" value="2"/>
</dbReference>
<dbReference type="GO" id="GO:0007131">
    <property type="term" value="P:reciprocal meiotic recombination"/>
    <property type="evidence" value="ECO:0007669"/>
    <property type="project" value="TreeGrafter"/>
</dbReference>
<dbReference type="FunFam" id="3.40.50.300:FF:000870">
    <property type="entry name" value="MutS protein homolog 4"/>
    <property type="match status" value="1"/>
</dbReference>
<evidence type="ECO:0000256" key="2">
    <source>
        <dbReference type="ARBA" id="ARBA00022151"/>
    </source>
</evidence>
<dbReference type="Proteomes" id="UP000320333">
    <property type="component" value="Unassembled WGS sequence"/>
</dbReference>
<evidence type="ECO:0000256" key="3">
    <source>
        <dbReference type="ARBA" id="ARBA00022741"/>
    </source>
</evidence>
<evidence type="ECO:0000256" key="6">
    <source>
        <dbReference type="ARBA" id="ARBA00023254"/>
    </source>
</evidence>
<keyword evidence="4" id="KW-0067">ATP-binding</keyword>
<dbReference type="PANTHER" id="PTHR11361">
    <property type="entry name" value="DNA MISMATCH REPAIR PROTEIN MUTS FAMILY MEMBER"/>
    <property type="match status" value="1"/>
</dbReference>
<evidence type="ECO:0000256" key="7">
    <source>
        <dbReference type="ARBA" id="ARBA00073774"/>
    </source>
</evidence>
<dbReference type="GO" id="GO:0030983">
    <property type="term" value="F:mismatched DNA binding"/>
    <property type="evidence" value="ECO:0007669"/>
    <property type="project" value="InterPro"/>
</dbReference>
<dbReference type="InterPro" id="IPR027417">
    <property type="entry name" value="P-loop_NTPase"/>
</dbReference>
<dbReference type="SUPFAM" id="SSF48334">
    <property type="entry name" value="DNA repair protein MutS, domain III"/>
    <property type="match status" value="1"/>
</dbReference>
<dbReference type="OrthoDB" id="276261at2759"/>
<dbReference type="SMART" id="SM00533">
    <property type="entry name" value="MUTSd"/>
    <property type="match status" value="1"/>
</dbReference>
<evidence type="ECO:0000256" key="1">
    <source>
        <dbReference type="ARBA" id="ARBA00006271"/>
    </source>
</evidence>
<dbReference type="PANTHER" id="PTHR11361:SF21">
    <property type="entry name" value="MUTS PROTEIN HOMOLOG 4"/>
    <property type="match status" value="1"/>
</dbReference>
<dbReference type="GO" id="GO:0140664">
    <property type="term" value="F:ATP-dependent DNA damage sensor activity"/>
    <property type="evidence" value="ECO:0007669"/>
    <property type="project" value="InterPro"/>
</dbReference>
<keyword evidence="5" id="KW-0238">DNA-binding</keyword>
<dbReference type="PIRSF" id="PIRSF005813">
    <property type="entry name" value="MSH2"/>
    <property type="match status" value="1"/>
</dbReference>
<name>A0A507FLY3_9FUNG</name>
<dbReference type="InterPro" id="IPR000432">
    <property type="entry name" value="DNA_mismatch_repair_MutS_C"/>
</dbReference>
<evidence type="ECO:0000259" key="8">
    <source>
        <dbReference type="PROSITE" id="PS00486"/>
    </source>
</evidence>
<dbReference type="InterPro" id="IPR007696">
    <property type="entry name" value="DNA_mismatch_repair_MutS_core"/>
</dbReference>
<dbReference type="GO" id="GO:0005634">
    <property type="term" value="C:nucleus"/>
    <property type="evidence" value="ECO:0007669"/>
    <property type="project" value="TreeGrafter"/>
</dbReference>
<evidence type="ECO:0000313" key="9">
    <source>
        <dbReference type="EMBL" id="TPX76037.1"/>
    </source>
</evidence>
<dbReference type="EMBL" id="QEAP01000060">
    <property type="protein sequence ID" value="TPX76037.1"/>
    <property type="molecule type" value="Genomic_DNA"/>
</dbReference>
<dbReference type="InterPro" id="IPR007861">
    <property type="entry name" value="DNA_mismatch_repair_MutS_clamp"/>
</dbReference>
<dbReference type="Gene3D" id="3.40.50.300">
    <property type="entry name" value="P-loop containing nucleotide triphosphate hydrolases"/>
    <property type="match status" value="1"/>
</dbReference>
<comment type="similarity">
    <text evidence="1">Belongs to the DNA mismatch repair MutS family.</text>
</comment>